<feature type="compositionally biased region" description="Low complexity" evidence="1">
    <location>
        <begin position="489"/>
        <end position="508"/>
    </location>
</feature>
<organism evidence="3 4">
    <name type="scientific">Achlya hypogyna</name>
    <name type="common">Oomycete</name>
    <name type="synonym">Protoachlya hypogyna</name>
    <dbReference type="NCBI Taxonomy" id="1202772"/>
    <lineage>
        <taxon>Eukaryota</taxon>
        <taxon>Sar</taxon>
        <taxon>Stramenopiles</taxon>
        <taxon>Oomycota</taxon>
        <taxon>Saprolegniomycetes</taxon>
        <taxon>Saprolegniales</taxon>
        <taxon>Achlyaceae</taxon>
        <taxon>Achlya</taxon>
    </lineage>
</organism>
<evidence type="ECO:0000313" key="3">
    <source>
        <dbReference type="EMBL" id="OQR97563.1"/>
    </source>
</evidence>
<comment type="caution">
    <text evidence="3">The sequence shown here is derived from an EMBL/GenBank/DDBJ whole genome shotgun (WGS) entry which is preliminary data.</text>
</comment>
<proteinExistence type="predicted"/>
<dbReference type="InterPro" id="IPR051577">
    <property type="entry name" value="MRF-like"/>
</dbReference>
<dbReference type="GO" id="GO:0003700">
    <property type="term" value="F:DNA-binding transcription factor activity"/>
    <property type="evidence" value="ECO:0007669"/>
    <property type="project" value="TreeGrafter"/>
</dbReference>
<accession>A0A1V9ZHT7</accession>
<gene>
    <name evidence="3" type="ORF">ACHHYP_10472</name>
</gene>
<dbReference type="GO" id="GO:0045893">
    <property type="term" value="P:positive regulation of DNA-templated transcription"/>
    <property type="evidence" value="ECO:0007669"/>
    <property type="project" value="TreeGrafter"/>
</dbReference>
<dbReference type="PANTHER" id="PTHR13029:SF18">
    <property type="entry name" value="MYELIN REGULATORY FACTOR HOMOLOG 1"/>
    <property type="match status" value="1"/>
</dbReference>
<dbReference type="PANTHER" id="PTHR13029">
    <property type="match status" value="1"/>
</dbReference>
<feature type="region of interest" description="Disordered" evidence="1">
    <location>
        <begin position="489"/>
        <end position="539"/>
    </location>
</feature>
<feature type="domain" description="Peptidase S74" evidence="2">
    <location>
        <begin position="60"/>
        <end position="169"/>
    </location>
</feature>
<dbReference type="OrthoDB" id="79945at2759"/>
<protein>
    <recommendedName>
        <fullName evidence="2">Peptidase S74 domain-containing protein</fullName>
    </recommendedName>
</protein>
<dbReference type="Proteomes" id="UP000243579">
    <property type="component" value="Unassembled WGS sequence"/>
</dbReference>
<dbReference type="GO" id="GO:0005634">
    <property type="term" value="C:nucleus"/>
    <property type="evidence" value="ECO:0007669"/>
    <property type="project" value="TreeGrafter"/>
</dbReference>
<dbReference type="STRING" id="1202772.A0A1V9ZHT7"/>
<feature type="compositionally biased region" description="Polar residues" evidence="1">
    <location>
        <begin position="522"/>
        <end position="531"/>
    </location>
</feature>
<dbReference type="GO" id="GO:0005789">
    <property type="term" value="C:endoplasmic reticulum membrane"/>
    <property type="evidence" value="ECO:0007669"/>
    <property type="project" value="TreeGrafter"/>
</dbReference>
<name>A0A1V9ZHT7_ACHHY</name>
<evidence type="ECO:0000313" key="4">
    <source>
        <dbReference type="Proteomes" id="UP000243579"/>
    </source>
</evidence>
<dbReference type="EMBL" id="JNBR01000101">
    <property type="protein sequence ID" value="OQR97563.1"/>
    <property type="molecule type" value="Genomic_DNA"/>
</dbReference>
<evidence type="ECO:0000256" key="1">
    <source>
        <dbReference type="SAM" id="MobiDB-lite"/>
    </source>
</evidence>
<dbReference type="InterPro" id="IPR030392">
    <property type="entry name" value="S74_ICA"/>
</dbReference>
<dbReference type="Pfam" id="PF13884">
    <property type="entry name" value="Peptidase_S74"/>
    <property type="match status" value="1"/>
</dbReference>
<dbReference type="AlphaFoldDB" id="A0A1V9ZHT7"/>
<keyword evidence="4" id="KW-1185">Reference proteome</keyword>
<dbReference type="GO" id="GO:0043565">
    <property type="term" value="F:sequence-specific DNA binding"/>
    <property type="evidence" value="ECO:0007669"/>
    <property type="project" value="TreeGrafter"/>
</dbReference>
<dbReference type="PROSITE" id="PS51688">
    <property type="entry name" value="ICA"/>
    <property type="match status" value="1"/>
</dbReference>
<sequence length="578" mass="56531">MALQASSVRVQSKNVTATVATSFEVAHAKADGSSDVTFRAMPDMVISHVPVQAAKVLTPSDNRIKKDVQSIDEDDIYQRLQRLEVKSFKYEDKWSKMMGLGDETIRGVVAQQVAEIFPEYVDVREDFRIDDHGVRIANLKQINKQAIILDLVAALQAQQRRLTLGQNQPHKSGDLALSTAGAGMYANSDDLGSSGDISVKTGDANGGASGGIRISSGAARSGSVGRIEIAGGSGDAASGGAVALTGGNVHRAGSVGGDVAIRSGSGELASSGAVSISTADAGQIGDAGAILVGSGRSPLGKSGLVTMASGDAEADAAGDVHLFAGSGRRGGNIAIAAGGSNDASGGAINVRSGLGDKYSSGDIALRSASSSQDSGNLVLATGDAESQIAMSTGASSTGGAIAISSSGTMSLATNVVSSATKRADLKIGSNQALDGMVSGDVQLSVGASSTAVGTLTLLGGDSLGKNLGGAVHMAAGASTVAGGELHLAGGASSGSSTEGAAGGSVTLTGGAGETGMGGSLTITSGTAKTTRASSGGVTVASGTGLGDTGSIIVASGDTTNGQAGDVALHAPLVIWAAA</sequence>
<reference evidence="3 4" key="1">
    <citation type="journal article" date="2014" name="Genome Biol. Evol.">
        <title>The secreted proteins of Achlya hypogyna and Thraustotheca clavata identify the ancestral oomycete secretome and reveal gene acquisitions by horizontal gene transfer.</title>
        <authorList>
            <person name="Misner I."/>
            <person name="Blouin N."/>
            <person name="Leonard G."/>
            <person name="Richards T.A."/>
            <person name="Lane C.E."/>
        </authorList>
    </citation>
    <scope>NUCLEOTIDE SEQUENCE [LARGE SCALE GENOMIC DNA]</scope>
    <source>
        <strain evidence="3 4">ATCC 48635</strain>
    </source>
</reference>
<dbReference type="GO" id="GO:0016540">
    <property type="term" value="P:protein autoprocessing"/>
    <property type="evidence" value="ECO:0007669"/>
    <property type="project" value="TreeGrafter"/>
</dbReference>
<evidence type="ECO:0000259" key="2">
    <source>
        <dbReference type="PROSITE" id="PS51688"/>
    </source>
</evidence>
<feature type="compositionally biased region" description="Gly residues" evidence="1">
    <location>
        <begin position="509"/>
        <end position="518"/>
    </location>
</feature>